<dbReference type="PANTHER" id="PTHR43316">
    <property type="entry name" value="HYDROLASE, HALOACID DELAHOGENASE-RELATED"/>
    <property type="match status" value="1"/>
</dbReference>
<accession>A0A0N8H6C1</accession>
<dbReference type="Proteomes" id="UP000050424">
    <property type="component" value="Unassembled WGS sequence"/>
</dbReference>
<gene>
    <name evidence="2" type="ORF">AK830_g7979</name>
</gene>
<dbReference type="Pfam" id="PF00702">
    <property type="entry name" value="Hydrolase"/>
    <property type="match status" value="1"/>
</dbReference>
<dbReference type="AlphaFoldDB" id="A0A0N8H6C1"/>
<dbReference type="EMBL" id="LKCW01000130">
    <property type="protein sequence ID" value="KPM38556.1"/>
    <property type="molecule type" value="Genomic_DNA"/>
</dbReference>
<dbReference type="Gene3D" id="1.10.150.750">
    <property type="match status" value="1"/>
</dbReference>
<protein>
    <recommendedName>
        <fullName evidence="4">Haloacid dehalogenase, type II</fullName>
    </recommendedName>
</protein>
<organism evidence="2 3">
    <name type="scientific">Neonectria ditissima</name>
    <dbReference type="NCBI Taxonomy" id="78410"/>
    <lineage>
        <taxon>Eukaryota</taxon>
        <taxon>Fungi</taxon>
        <taxon>Dikarya</taxon>
        <taxon>Ascomycota</taxon>
        <taxon>Pezizomycotina</taxon>
        <taxon>Sordariomycetes</taxon>
        <taxon>Hypocreomycetidae</taxon>
        <taxon>Hypocreales</taxon>
        <taxon>Nectriaceae</taxon>
        <taxon>Neonectria</taxon>
    </lineage>
</organism>
<keyword evidence="1" id="KW-0378">Hydrolase</keyword>
<dbReference type="InterPro" id="IPR023214">
    <property type="entry name" value="HAD_sf"/>
</dbReference>
<dbReference type="InterPro" id="IPR036412">
    <property type="entry name" value="HAD-like_sf"/>
</dbReference>
<evidence type="ECO:0008006" key="4">
    <source>
        <dbReference type="Google" id="ProtNLM"/>
    </source>
</evidence>
<keyword evidence="3" id="KW-1185">Reference proteome</keyword>
<comment type="caution">
    <text evidence="2">The sequence shown here is derived from an EMBL/GenBank/DDBJ whole genome shotgun (WGS) entry which is preliminary data.</text>
</comment>
<evidence type="ECO:0000313" key="3">
    <source>
        <dbReference type="Proteomes" id="UP000050424"/>
    </source>
</evidence>
<dbReference type="SUPFAM" id="SSF56784">
    <property type="entry name" value="HAD-like"/>
    <property type="match status" value="1"/>
</dbReference>
<sequence length="261" mass="28935">MTSSPSLTSFTALSFDVYATLIDWESGVYIALGPPRSRLPEAHPLKNNKRALLEIFTRHEEILQGRHPDMNYAELLGMVYAEMTTELGTPSESETLGQEKAAFGGAVGLWPAFPDTVEALKRLQKRYKLIVLSNVDAESFSRTLAGPLEGVHFDAVYTAQQIGSYKPDLRNFEFMVHHAEKDLGVKRDGFLHTAQALKHDHVPAHKSGLKCCWIERAGKDAAIGGRPEDFGDSLDLSFRFKTLGEMAEAVDEAFNHGERTA</sequence>
<proteinExistence type="predicted"/>
<dbReference type="InterPro" id="IPR051540">
    <property type="entry name" value="S-2-haloacid_dehalogenase"/>
</dbReference>
<reference evidence="2 3" key="1">
    <citation type="submission" date="2015-09" db="EMBL/GenBank/DDBJ databases">
        <title>Draft genome of a European isolate of the apple canker pathogen Neonectria ditissima.</title>
        <authorList>
            <person name="Gomez-Cortecero A."/>
            <person name="Harrison R.J."/>
            <person name="Armitage A.D."/>
        </authorList>
    </citation>
    <scope>NUCLEOTIDE SEQUENCE [LARGE SCALE GENOMIC DNA]</scope>
    <source>
        <strain evidence="2 3">R09/05</strain>
    </source>
</reference>
<evidence type="ECO:0000313" key="2">
    <source>
        <dbReference type="EMBL" id="KPM38556.1"/>
    </source>
</evidence>
<dbReference type="OrthoDB" id="444127at2759"/>
<evidence type="ECO:0000256" key="1">
    <source>
        <dbReference type="ARBA" id="ARBA00022801"/>
    </source>
</evidence>
<dbReference type="GO" id="GO:0016787">
    <property type="term" value="F:hydrolase activity"/>
    <property type="evidence" value="ECO:0007669"/>
    <property type="project" value="UniProtKB-KW"/>
</dbReference>
<dbReference type="Gene3D" id="3.40.50.1000">
    <property type="entry name" value="HAD superfamily/HAD-like"/>
    <property type="match status" value="1"/>
</dbReference>
<name>A0A0N8H6C1_9HYPO</name>
<dbReference type="PANTHER" id="PTHR43316:SF9">
    <property type="entry name" value="ACID DEHALOGENASE, PUTATIVE (AFU_ORTHOLOGUE AFUA_6G14460)-RELATED"/>
    <property type="match status" value="1"/>
</dbReference>